<dbReference type="SMART" id="SM00267">
    <property type="entry name" value="GGDEF"/>
    <property type="match status" value="1"/>
</dbReference>
<keyword evidence="2" id="KW-1133">Transmembrane helix</keyword>
<dbReference type="PROSITE" id="PS50883">
    <property type="entry name" value="EAL"/>
    <property type="match status" value="1"/>
</dbReference>
<keyword evidence="7" id="KW-1185">Reference proteome</keyword>
<dbReference type="FunFam" id="3.30.70.270:FF:000001">
    <property type="entry name" value="Diguanylate cyclase domain protein"/>
    <property type="match status" value="1"/>
</dbReference>
<evidence type="ECO:0000259" key="5">
    <source>
        <dbReference type="PROSITE" id="PS50887"/>
    </source>
</evidence>
<dbReference type="InterPro" id="IPR035965">
    <property type="entry name" value="PAS-like_dom_sf"/>
</dbReference>
<dbReference type="InterPro" id="IPR000014">
    <property type="entry name" value="PAS"/>
</dbReference>
<dbReference type="SUPFAM" id="SSF141868">
    <property type="entry name" value="EAL domain-like"/>
    <property type="match status" value="1"/>
</dbReference>
<feature type="transmembrane region" description="Helical" evidence="2">
    <location>
        <begin position="73"/>
        <end position="92"/>
    </location>
</feature>
<evidence type="ECO:0000313" key="7">
    <source>
        <dbReference type="Proteomes" id="UP000554837"/>
    </source>
</evidence>
<dbReference type="CDD" id="cd01949">
    <property type="entry name" value="GGDEF"/>
    <property type="match status" value="1"/>
</dbReference>
<dbReference type="RefSeq" id="WP_138856790.1">
    <property type="nucleotide sequence ID" value="NZ_CP040709.1"/>
</dbReference>
<feature type="transmembrane region" description="Helical" evidence="2">
    <location>
        <begin position="184"/>
        <end position="210"/>
    </location>
</feature>
<dbReference type="NCBIfam" id="TIGR00229">
    <property type="entry name" value="sensory_box"/>
    <property type="match status" value="1"/>
</dbReference>
<organism evidence="6 7">
    <name type="scientific">Inhella inkyongensis</name>
    <dbReference type="NCBI Taxonomy" id="392593"/>
    <lineage>
        <taxon>Bacteria</taxon>
        <taxon>Pseudomonadati</taxon>
        <taxon>Pseudomonadota</taxon>
        <taxon>Betaproteobacteria</taxon>
        <taxon>Burkholderiales</taxon>
        <taxon>Sphaerotilaceae</taxon>
        <taxon>Inhella</taxon>
    </lineage>
</organism>
<proteinExistence type="predicted"/>
<dbReference type="SUPFAM" id="SSF55785">
    <property type="entry name" value="PYP-like sensor domain (PAS domain)"/>
    <property type="match status" value="1"/>
</dbReference>
<dbReference type="Pfam" id="PF08448">
    <property type="entry name" value="PAS_4"/>
    <property type="match status" value="1"/>
</dbReference>
<feature type="transmembrane region" description="Helical" evidence="2">
    <location>
        <begin position="41"/>
        <end position="61"/>
    </location>
</feature>
<dbReference type="FunFam" id="3.20.20.450:FF:000001">
    <property type="entry name" value="Cyclic di-GMP phosphodiesterase yahA"/>
    <property type="match status" value="1"/>
</dbReference>
<dbReference type="SUPFAM" id="SSF55073">
    <property type="entry name" value="Nucleotide cyclase"/>
    <property type="match status" value="1"/>
</dbReference>
<dbReference type="InterPro" id="IPR035919">
    <property type="entry name" value="EAL_sf"/>
</dbReference>
<dbReference type="PANTHER" id="PTHR44757:SF2">
    <property type="entry name" value="BIOFILM ARCHITECTURE MAINTENANCE PROTEIN MBAA"/>
    <property type="match status" value="1"/>
</dbReference>
<dbReference type="NCBIfam" id="TIGR00254">
    <property type="entry name" value="GGDEF"/>
    <property type="match status" value="1"/>
</dbReference>
<dbReference type="InterPro" id="IPR052155">
    <property type="entry name" value="Biofilm_reg_signaling"/>
</dbReference>
<dbReference type="Pfam" id="PF00990">
    <property type="entry name" value="GGDEF"/>
    <property type="match status" value="1"/>
</dbReference>
<dbReference type="SMART" id="SM00052">
    <property type="entry name" value="EAL"/>
    <property type="match status" value="1"/>
</dbReference>
<dbReference type="InterPro" id="IPR029787">
    <property type="entry name" value="Nucleotide_cyclase"/>
</dbReference>
<comment type="caution">
    <text evidence="6">The sequence shown here is derived from an EMBL/GenBank/DDBJ whole genome shotgun (WGS) entry which is preliminary data.</text>
</comment>
<feature type="transmembrane region" description="Helical" evidence="2">
    <location>
        <begin position="139"/>
        <end position="172"/>
    </location>
</feature>
<dbReference type="InterPro" id="IPR043128">
    <property type="entry name" value="Rev_trsase/Diguanyl_cyclase"/>
</dbReference>
<dbReference type="GO" id="GO:0071732">
    <property type="term" value="P:cellular response to nitric oxide"/>
    <property type="evidence" value="ECO:0007669"/>
    <property type="project" value="UniProtKB-ARBA"/>
</dbReference>
<dbReference type="InterPro" id="IPR013656">
    <property type="entry name" value="PAS_4"/>
</dbReference>
<dbReference type="Pfam" id="PF00563">
    <property type="entry name" value="EAL"/>
    <property type="match status" value="1"/>
</dbReference>
<keyword evidence="2" id="KW-0812">Transmembrane</keyword>
<feature type="domain" description="GGDEF" evidence="5">
    <location>
        <begin position="383"/>
        <end position="516"/>
    </location>
</feature>
<dbReference type="EMBL" id="JACHHO010000012">
    <property type="protein sequence ID" value="MBB5206424.1"/>
    <property type="molecule type" value="Genomic_DNA"/>
</dbReference>
<dbReference type="OrthoDB" id="9813903at2"/>
<dbReference type="CDD" id="cd00130">
    <property type="entry name" value="PAS"/>
    <property type="match status" value="1"/>
</dbReference>
<feature type="domain" description="PAC" evidence="3">
    <location>
        <begin position="303"/>
        <end position="354"/>
    </location>
</feature>
<reference evidence="6 7" key="1">
    <citation type="submission" date="2020-08" db="EMBL/GenBank/DDBJ databases">
        <title>Genomic Encyclopedia of Type Strains, Phase IV (KMG-IV): sequencing the most valuable type-strain genomes for metagenomic binning, comparative biology and taxonomic classification.</title>
        <authorList>
            <person name="Goeker M."/>
        </authorList>
    </citation>
    <scope>NUCLEOTIDE SEQUENCE [LARGE SCALE GENOMIC DNA]</scope>
    <source>
        <strain evidence="6 7">DSM 23958</strain>
    </source>
</reference>
<name>A0A840SCD9_9BURK</name>
<gene>
    <name evidence="6" type="ORF">HNQ51_003770</name>
</gene>
<feature type="transmembrane region" description="Helical" evidence="2">
    <location>
        <begin position="104"/>
        <end position="127"/>
    </location>
</feature>
<dbReference type="PANTHER" id="PTHR44757">
    <property type="entry name" value="DIGUANYLATE CYCLASE DGCP"/>
    <property type="match status" value="1"/>
</dbReference>
<evidence type="ECO:0000259" key="3">
    <source>
        <dbReference type="PROSITE" id="PS50113"/>
    </source>
</evidence>
<dbReference type="InterPro" id="IPR000700">
    <property type="entry name" value="PAS-assoc_C"/>
</dbReference>
<dbReference type="Gene3D" id="3.20.20.450">
    <property type="entry name" value="EAL domain"/>
    <property type="match status" value="1"/>
</dbReference>
<evidence type="ECO:0000256" key="1">
    <source>
        <dbReference type="ARBA" id="ARBA00051114"/>
    </source>
</evidence>
<comment type="catalytic activity">
    <reaction evidence="1">
        <text>3',3'-c-di-GMP + H2O = 5'-phosphoguanylyl(3'-&gt;5')guanosine + H(+)</text>
        <dbReference type="Rhea" id="RHEA:24902"/>
        <dbReference type="ChEBI" id="CHEBI:15377"/>
        <dbReference type="ChEBI" id="CHEBI:15378"/>
        <dbReference type="ChEBI" id="CHEBI:58754"/>
        <dbReference type="ChEBI" id="CHEBI:58805"/>
        <dbReference type="EC" id="3.1.4.52"/>
    </reaction>
    <physiologicalReaction direction="left-to-right" evidence="1">
        <dbReference type="Rhea" id="RHEA:24903"/>
    </physiologicalReaction>
</comment>
<evidence type="ECO:0000259" key="4">
    <source>
        <dbReference type="PROSITE" id="PS50883"/>
    </source>
</evidence>
<dbReference type="PROSITE" id="PS50887">
    <property type="entry name" value="GGDEF"/>
    <property type="match status" value="1"/>
</dbReference>
<dbReference type="PROSITE" id="PS50113">
    <property type="entry name" value="PAC"/>
    <property type="match status" value="1"/>
</dbReference>
<evidence type="ECO:0000256" key="2">
    <source>
        <dbReference type="SAM" id="Phobius"/>
    </source>
</evidence>
<keyword evidence="2" id="KW-0472">Membrane</keyword>
<evidence type="ECO:0000313" key="6">
    <source>
        <dbReference type="EMBL" id="MBB5206424.1"/>
    </source>
</evidence>
<dbReference type="Proteomes" id="UP000554837">
    <property type="component" value="Unassembled WGS sequence"/>
</dbReference>
<dbReference type="Gene3D" id="3.30.70.270">
    <property type="match status" value="1"/>
</dbReference>
<dbReference type="CDD" id="cd01948">
    <property type="entry name" value="EAL"/>
    <property type="match status" value="1"/>
</dbReference>
<feature type="domain" description="EAL" evidence="4">
    <location>
        <begin position="525"/>
        <end position="775"/>
    </location>
</feature>
<sequence>MAFSRRSPVRVRARQWLQDQRRLLLGCDAQSDQMRARILRVLIRLSPWTLAASLVVALVMAQVLRPYVGMESLLVWMVIQMAVCAAGWLAAWRQRGRVLRAAPAAMVRGAIAQASLLGLCWALPAVLWFSDLPHEPQLFVGLITVCMMAGGVVGLALLAPAALSFLVVMLLGAQWALWKSSLALALHLAALNALFAAVLMLGVLAAAQLFSRRLMSEREAARQGEVVSLLLRDFEESSSDVLWEIDRHGRFVQVSRRLATLLERPIERLPQLSLVQILQSLQQEGSRGVERLQHCLNRGEPFRDQVVRVRLASGIRWWSITAKPVSDERGRAGGWRGVIADVTAERQSHQHLAYLAHFDSLTGLSNRVSVRNRLAQAVEPGSRRSALLCLDLDHFKTINDSHGHSVGDAVLQEVAKRLRAYMRKSDLCGRLGGDEFAIVLDDLRSDDEALALAERLVAALRLPHEIQNLSLSTGVSIGVAFLPDHGDSVDEALASADLALYAAKAAGRGRVECFTSELGTSQRRRMTLERELREALARNELVVHYQPQVDLQTWTIRSAEALVRWNHPTLGSVSPGEFIPVAEDTGLINNIGAWVLAKACSDAKHVLPGLRIAVNASAAQVQRAAFVNELRSILSRYQLSPEWLEVEITESLLMEDVNSAVENLHAIKELGVRIALDDFGTGYSSLAYLRRFPFDKLKIDRAFIRELMTTSDARAIVRTILQLAGVLGMDTVAEGVEEPAQLDVLAHVGCHAIQGFLVARPMPAEELADLCRRWESLPRPESAGNLPESVLSELRLRP</sequence>
<dbReference type="Gene3D" id="3.30.450.20">
    <property type="entry name" value="PAS domain"/>
    <property type="match status" value="1"/>
</dbReference>
<dbReference type="InterPro" id="IPR001633">
    <property type="entry name" value="EAL_dom"/>
</dbReference>
<dbReference type="InterPro" id="IPR000160">
    <property type="entry name" value="GGDEF_dom"/>
</dbReference>
<dbReference type="GO" id="GO:0071111">
    <property type="term" value="F:cyclic-guanylate-specific phosphodiesterase activity"/>
    <property type="evidence" value="ECO:0007669"/>
    <property type="project" value="UniProtKB-EC"/>
</dbReference>
<protein>
    <submittedName>
        <fullName evidence="6">Diguanylate cyclase (GGDEF)-like protein/PAS domain S-box-containing protein</fullName>
    </submittedName>
</protein>
<accession>A0A840SCD9</accession>
<dbReference type="AlphaFoldDB" id="A0A840SCD9"/>